<dbReference type="SUPFAM" id="SSF52540">
    <property type="entry name" value="P-loop containing nucleoside triphosphate hydrolases"/>
    <property type="match status" value="1"/>
</dbReference>
<keyword evidence="1 3" id="KW-0547">Nucleotide-binding</keyword>
<dbReference type="PANTHER" id="PTHR10695:SF46">
    <property type="entry name" value="BIFUNCTIONAL COENZYME A SYNTHASE-RELATED"/>
    <property type="match status" value="1"/>
</dbReference>
<comment type="subcellular location">
    <subcellularLocation>
        <location evidence="3">Cytoplasm</location>
    </subcellularLocation>
</comment>
<reference evidence="5" key="1">
    <citation type="submission" date="2020-10" db="EMBL/GenBank/DDBJ databases">
        <authorList>
            <person name="Gilroy R."/>
        </authorList>
    </citation>
    <scope>NUCLEOTIDE SEQUENCE</scope>
    <source>
        <strain evidence="5">CHK187-14744</strain>
    </source>
</reference>
<dbReference type="Gene3D" id="3.40.50.300">
    <property type="entry name" value="P-loop containing nucleotide triphosphate hydrolases"/>
    <property type="match status" value="1"/>
</dbReference>
<dbReference type="GO" id="GO:0005524">
    <property type="term" value="F:ATP binding"/>
    <property type="evidence" value="ECO:0007669"/>
    <property type="project" value="UniProtKB-UniRule"/>
</dbReference>
<evidence type="ECO:0000256" key="1">
    <source>
        <dbReference type="ARBA" id="ARBA00022741"/>
    </source>
</evidence>
<comment type="caution">
    <text evidence="5">The sequence shown here is derived from an EMBL/GenBank/DDBJ whole genome shotgun (WGS) entry which is preliminary data.</text>
</comment>
<reference evidence="5" key="2">
    <citation type="journal article" date="2021" name="PeerJ">
        <title>Extensive microbial diversity within the chicken gut microbiome revealed by metagenomics and culture.</title>
        <authorList>
            <person name="Gilroy R."/>
            <person name="Ravi A."/>
            <person name="Getino M."/>
            <person name="Pursley I."/>
            <person name="Horton D.L."/>
            <person name="Alikhan N.F."/>
            <person name="Baker D."/>
            <person name="Gharbi K."/>
            <person name="Hall N."/>
            <person name="Watson M."/>
            <person name="Adriaenssens E.M."/>
            <person name="Foster-Nyarko E."/>
            <person name="Jarju S."/>
            <person name="Secka A."/>
            <person name="Antonio M."/>
            <person name="Oren A."/>
            <person name="Chaudhuri R.R."/>
            <person name="La Ragione R."/>
            <person name="Hildebrand F."/>
            <person name="Pallen M.J."/>
        </authorList>
    </citation>
    <scope>NUCLEOTIDE SEQUENCE</scope>
    <source>
        <strain evidence="5">CHK187-14744</strain>
    </source>
</reference>
<keyword evidence="2 3" id="KW-0067">ATP-binding</keyword>
<dbReference type="EC" id="2.7.1.24" evidence="3 4"/>
<protein>
    <recommendedName>
        <fullName evidence="3 4">Dephospho-CoA kinase</fullName>
        <ecNumber evidence="3 4">2.7.1.24</ecNumber>
    </recommendedName>
    <alternativeName>
        <fullName evidence="3">Dephosphocoenzyme A kinase</fullName>
    </alternativeName>
</protein>
<evidence type="ECO:0000256" key="2">
    <source>
        <dbReference type="ARBA" id="ARBA00022840"/>
    </source>
</evidence>
<dbReference type="GO" id="GO:0005737">
    <property type="term" value="C:cytoplasm"/>
    <property type="evidence" value="ECO:0007669"/>
    <property type="project" value="UniProtKB-SubCell"/>
</dbReference>
<keyword evidence="3" id="KW-0963">Cytoplasm</keyword>
<dbReference type="NCBIfam" id="TIGR00152">
    <property type="entry name" value="dephospho-CoA kinase"/>
    <property type="match status" value="1"/>
</dbReference>
<dbReference type="PROSITE" id="PS51219">
    <property type="entry name" value="DPCK"/>
    <property type="match status" value="1"/>
</dbReference>
<dbReference type="GO" id="GO:0004140">
    <property type="term" value="F:dephospho-CoA kinase activity"/>
    <property type="evidence" value="ECO:0007669"/>
    <property type="project" value="UniProtKB-UniRule"/>
</dbReference>
<dbReference type="EMBL" id="DVLT01000062">
    <property type="protein sequence ID" value="HIU03580.1"/>
    <property type="molecule type" value="Genomic_DNA"/>
</dbReference>
<dbReference type="InterPro" id="IPR027417">
    <property type="entry name" value="P-loop_NTPase"/>
</dbReference>
<keyword evidence="3 5" id="KW-0808">Transferase</keyword>
<proteinExistence type="inferred from homology"/>
<gene>
    <name evidence="3" type="primary">coaE</name>
    <name evidence="5" type="ORF">IAB63_10050</name>
</gene>
<sequence length="195" mass="21781">MKVIGITGGVGSGKSEVLRIMEEQFGCRIIRTDDVAKELCRKGKAAYIQVVKSFGADVLDGEGEIDRKKLADIIFQDPSRREQLNHCIHPEVFTWLREEMTHLKAEGKVSLVAVEAALAKELQTVGICDEIWYVYADPKVRRERLKASRGYSDEKIDAMFAAQLSEEAFQKACSETIDNSGDLDSLTRQLTARIG</sequence>
<dbReference type="Proteomes" id="UP000824164">
    <property type="component" value="Unassembled WGS sequence"/>
</dbReference>
<dbReference type="GO" id="GO:0015937">
    <property type="term" value="P:coenzyme A biosynthetic process"/>
    <property type="evidence" value="ECO:0007669"/>
    <property type="project" value="UniProtKB-UniRule"/>
</dbReference>
<feature type="binding site" evidence="3">
    <location>
        <begin position="11"/>
        <end position="16"/>
    </location>
    <ligand>
        <name>ATP</name>
        <dbReference type="ChEBI" id="CHEBI:30616"/>
    </ligand>
</feature>
<comment type="function">
    <text evidence="3">Catalyzes the phosphorylation of the 3'-hydroxyl group of dephosphocoenzyme A to form coenzyme A.</text>
</comment>
<dbReference type="Pfam" id="PF01121">
    <property type="entry name" value="CoaE"/>
    <property type="match status" value="1"/>
</dbReference>
<accession>A0A9D1HHH0</accession>
<dbReference type="PANTHER" id="PTHR10695">
    <property type="entry name" value="DEPHOSPHO-COA KINASE-RELATED"/>
    <property type="match status" value="1"/>
</dbReference>
<evidence type="ECO:0000313" key="5">
    <source>
        <dbReference type="EMBL" id="HIU03580.1"/>
    </source>
</evidence>
<organism evidence="5 6">
    <name type="scientific">Candidatus Onthocola gallistercoris</name>
    <dbReference type="NCBI Taxonomy" id="2840876"/>
    <lineage>
        <taxon>Bacteria</taxon>
        <taxon>Bacillati</taxon>
        <taxon>Bacillota</taxon>
        <taxon>Bacilli</taxon>
        <taxon>Candidatus Onthocola</taxon>
    </lineage>
</organism>
<keyword evidence="3 5" id="KW-0418">Kinase</keyword>
<dbReference type="HAMAP" id="MF_00376">
    <property type="entry name" value="Dephospho_CoA_kinase"/>
    <property type="match status" value="1"/>
</dbReference>
<dbReference type="InterPro" id="IPR001977">
    <property type="entry name" value="Depp_CoAkinase"/>
</dbReference>
<comment type="similarity">
    <text evidence="3">Belongs to the CoaE family.</text>
</comment>
<comment type="catalytic activity">
    <reaction evidence="3">
        <text>3'-dephospho-CoA + ATP = ADP + CoA + H(+)</text>
        <dbReference type="Rhea" id="RHEA:18245"/>
        <dbReference type="ChEBI" id="CHEBI:15378"/>
        <dbReference type="ChEBI" id="CHEBI:30616"/>
        <dbReference type="ChEBI" id="CHEBI:57287"/>
        <dbReference type="ChEBI" id="CHEBI:57328"/>
        <dbReference type="ChEBI" id="CHEBI:456216"/>
        <dbReference type="EC" id="2.7.1.24"/>
    </reaction>
</comment>
<evidence type="ECO:0000313" key="6">
    <source>
        <dbReference type="Proteomes" id="UP000824164"/>
    </source>
</evidence>
<comment type="pathway">
    <text evidence="3">Cofactor biosynthesis; coenzyme A biosynthesis; CoA from (R)-pantothenate: step 5/5.</text>
</comment>
<dbReference type="CDD" id="cd02022">
    <property type="entry name" value="DPCK"/>
    <property type="match status" value="1"/>
</dbReference>
<evidence type="ECO:0000256" key="4">
    <source>
        <dbReference type="NCBIfam" id="TIGR00152"/>
    </source>
</evidence>
<evidence type="ECO:0000256" key="3">
    <source>
        <dbReference type="HAMAP-Rule" id="MF_00376"/>
    </source>
</evidence>
<name>A0A9D1HHH0_9FIRM</name>
<keyword evidence="3" id="KW-0173">Coenzyme A biosynthesis</keyword>
<dbReference type="AlphaFoldDB" id="A0A9D1HHH0"/>